<evidence type="ECO:0008006" key="5">
    <source>
        <dbReference type="Google" id="ProtNLM"/>
    </source>
</evidence>
<dbReference type="AlphaFoldDB" id="A0A7Y5ZC61"/>
<dbReference type="Proteomes" id="UP000536720">
    <property type="component" value="Unassembled WGS sequence"/>
</dbReference>
<dbReference type="EMBL" id="JABFMR010000036">
    <property type="protein sequence ID" value="NUT89721.1"/>
    <property type="molecule type" value="Genomic_DNA"/>
</dbReference>
<feature type="region of interest" description="Disordered" evidence="1">
    <location>
        <begin position="74"/>
        <end position="94"/>
    </location>
</feature>
<reference evidence="3 4" key="1">
    <citation type="journal article" date="2020" name="Front. Plant Sci.">
        <title>Isolation of Rhizosphere Bacteria That Improve Quality and Water Stress Tolerance in Greenhouse Ornamentals.</title>
        <authorList>
            <person name="Nordstedt N.P."/>
            <person name="Jones M.L."/>
        </authorList>
    </citation>
    <scope>NUCLEOTIDE SEQUENCE [LARGE SCALE GENOMIC DNA]</scope>
    <source>
        <strain evidence="3 4">C7D2</strain>
    </source>
</reference>
<keyword evidence="2" id="KW-0472">Membrane</keyword>
<protein>
    <recommendedName>
        <fullName evidence="5">30S ribosomal protein S3</fullName>
    </recommendedName>
</protein>
<comment type="caution">
    <text evidence="3">The sequence shown here is derived from an EMBL/GenBank/DDBJ whole genome shotgun (WGS) entry which is preliminary data.</text>
</comment>
<evidence type="ECO:0000313" key="4">
    <source>
        <dbReference type="Proteomes" id="UP000536720"/>
    </source>
</evidence>
<keyword evidence="2" id="KW-1133">Transmembrane helix</keyword>
<dbReference type="RefSeq" id="WP_139647516.1">
    <property type="nucleotide sequence ID" value="NZ_JABFMO010000022.1"/>
</dbReference>
<keyword evidence="2" id="KW-0812">Transmembrane</keyword>
<gene>
    <name evidence="3" type="ORF">HNO91_25130</name>
</gene>
<proteinExistence type="predicted"/>
<accession>A0A7Y5ZC61</accession>
<evidence type="ECO:0000313" key="3">
    <source>
        <dbReference type="EMBL" id="NUT89721.1"/>
    </source>
</evidence>
<organism evidence="3 4">
    <name type="scientific">Pseudomonas corrugata</name>
    <dbReference type="NCBI Taxonomy" id="47879"/>
    <lineage>
        <taxon>Bacteria</taxon>
        <taxon>Pseudomonadati</taxon>
        <taxon>Pseudomonadota</taxon>
        <taxon>Gammaproteobacteria</taxon>
        <taxon>Pseudomonadales</taxon>
        <taxon>Pseudomonadaceae</taxon>
        <taxon>Pseudomonas</taxon>
    </lineage>
</organism>
<evidence type="ECO:0000256" key="1">
    <source>
        <dbReference type="SAM" id="MobiDB-lite"/>
    </source>
</evidence>
<feature type="transmembrane region" description="Helical" evidence="2">
    <location>
        <begin position="6"/>
        <end position="22"/>
    </location>
</feature>
<name>A0A7Y5ZC61_9PSED</name>
<sequence length="94" mass="10700">MDYFIIVATTIAGLYFHGWLYVRIKRWMDRDLALSLAGQDERKKTYMLQQLARSREQGIKRRDLPQWLQAAATGYAGAKAPDARESSPPLADGN</sequence>
<evidence type="ECO:0000256" key="2">
    <source>
        <dbReference type="SAM" id="Phobius"/>
    </source>
</evidence>